<dbReference type="AlphaFoldDB" id="A0A453RLS1"/>
<keyword evidence="2" id="KW-1185">Reference proteome</keyword>
<organism evidence="1 2">
    <name type="scientific">Aegilops tauschii subsp. strangulata</name>
    <name type="common">Goatgrass</name>
    <dbReference type="NCBI Taxonomy" id="200361"/>
    <lineage>
        <taxon>Eukaryota</taxon>
        <taxon>Viridiplantae</taxon>
        <taxon>Streptophyta</taxon>
        <taxon>Embryophyta</taxon>
        <taxon>Tracheophyta</taxon>
        <taxon>Spermatophyta</taxon>
        <taxon>Magnoliopsida</taxon>
        <taxon>Liliopsida</taxon>
        <taxon>Poales</taxon>
        <taxon>Poaceae</taxon>
        <taxon>BOP clade</taxon>
        <taxon>Pooideae</taxon>
        <taxon>Triticodae</taxon>
        <taxon>Triticeae</taxon>
        <taxon>Triticinae</taxon>
        <taxon>Aegilops</taxon>
    </lineage>
</organism>
<accession>A0A453RLS1</accession>
<dbReference type="EnsemblPlants" id="AET7Gv20627300.3">
    <property type="protein sequence ID" value="AET7Gv20627300.3"/>
    <property type="gene ID" value="AET7Gv20627300"/>
</dbReference>
<dbReference type="Gramene" id="AET7Gv20627300.3">
    <property type="protein sequence ID" value="AET7Gv20627300.3"/>
    <property type="gene ID" value="AET7Gv20627300"/>
</dbReference>
<reference evidence="2" key="1">
    <citation type="journal article" date="2014" name="Science">
        <title>Ancient hybridizations among the ancestral genomes of bread wheat.</title>
        <authorList>
            <consortium name="International Wheat Genome Sequencing Consortium,"/>
            <person name="Marcussen T."/>
            <person name="Sandve S.R."/>
            <person name="Heier L."/>
            <person name="Spannagl M."/>
            <person name="Pfeifer M."/>
            <person name="Jakobsen K.S."/>
            <person name="Wulff B.B."/>
            <person name="Steuernagel B."/>
            <person name="Mayer K.F."/>
            <person name="Olsen O.A."/>
        </authorList>
    </citation>
    <scope>NUCLEOTIDE SEQUENCE [LARGE SCALE GENOMIC DNA]</scope>
    <source>
        <strain evidence="2">cv. AL8/78</strain>
    </source>
</reference>
<dbReference type="Proteomes" id="UP000015105">
    <property type="component" value="Chromosome 7D"/>
</dbReference>
<evidence type="ECO:0000313" key="1">
    <source>
        <dbReference type="EnsemblPlants" id="AET7Gv20627300.3"/>
    </source>
</evidence>
<evidence type="ECO:0000313" key="2">
    <source>
        <dbReference type="Proteomes" id="UP000015105"/>
    </source>
</evidence>
<reference evidence="1" key="5">
    <citation type="journal article" date="2021" name="G3 (Bethesda)">
        <title>Aegilops tauschii genome assembly Aet v5.0 features greater sequence contiguity and improved annotation.</title>
        <authorList>
            <person name="Wang L."/>
            <person name="Zhu T."/>
            <person name="Rodriguez J.C."/>
            <person name="Deal K.R."/>
            <person name="Dubcovsky J."/>
            <person name="McGuire P.E."/>
            <person name="Lux T."/>
            <person name="Spannagl M."/>
            <person name="Mayer K.F.X."/>
            <person name="Baldrich P."/>
            <person name="Meyers B.C."/>
            <person name="Huo N."/>
            <person name="Gu Y.Q."/>
            <person name="Zhou H."/>
            <person name="Devos K.M."/>
            <person name="Bennetzen J.L."/>
            <person name="Unver T."/>
            <person name="Budak H."/>
            <person name="Gulick P.J."/>
            <person name="Galiba G."/>
            <person name="Kalapos B."/>
            <person name="Nelson D.R."/>
            <person name="Li P."/>
            <person name="You F.M."/>
            <person name="Luo M.C."/>
            <person name="Dvorak J."/>
        </authorList>
    </citation>
    <scope>NUCLEOTIDE SEQUENCE [LARGE SCALE GENOMIC DNA]</scope>
    <source>
        <strain evidence="1">cv. AL8/78</strain>
    </source>
</reference>
<reference evidence="1" key="4">
    <citation type="submission" date="2019-03" db="UniProtKB">
        <authorList>
            <consortium name="EnsemblPlants"/>
        </authorList>
    </citation>
    <scope>IDENTIFICATION</scope>
</reference>
<sequence>MFQQSSNSSASTSGLRFVSSFQSSVYVSAELLSEFATSFT</sequence>
<name>A0A453RLS1_AEGTS</name>
<reference evidence="1" key="3">
    <citation type="journal article" date="2017" name="Nature">
        <title>Genome sequence of the progenitor of the wheat D genome Aegilops tauschii.</title>
        <authorList>
            <person name="Luo M.C."/>
            <person name="Gu Y.Q."/>
            <person name="Puiu D."/>
            <person name="Wang H."/>
            <person name="Twardziok S.O."/>
            <person name="Deal K.R."/>
            <person name="Huo N."/>
            <person name="Zhu T."/>
            <person name="Wang L."/>
            <person name="Wang Y."/>
            <person name="McGuire P.E."/>
            <person name="Liu S."/>
            <person name="Long H."/>
            <person name="Ramasamy R.K."/>
            <person name="Rodriguez J.C."/>
            <person name="Van S.L."/>
            <person name="Yuan L."/>
            <person name="Wang Z."/>
            <person name="Xia Z."/>
            <person name="Xiao L."/>
            <person name="Anderson O.D."/>
            <person name="Ouyang S."/>
            <person name="Liang Y."/>
            <person name="Zimin A.V."/>
            <person name="Pertea G."/>
            <person name="Qi P."/>
            <person name="Bennetzen J.L."/>
            <person name="Dai X."/>
            <person name="Dawson M.W."/>
            <person name="Muller H.G."/>
            <person name="Kugler K."/>
            <person name="Rivarola-Duarte L."/>
            <person name="Spannagl M."/>
            <person name="Mayer K.F.X."/>
            <person name="Lu F.H."/>
            <person name="Bevan M.W."/>
            <person name="Leroy P."/>
            <person name="Li P."/>
            <person name="You F.M."/>
            <person name="Sun Q."/>
            <person name="Liu Z."/>
            <person name="Lyons E."/>
            <person name="Wicker T."/>
            <person name="Salzberg S.L."/>
            <person name="Devos K.M."/>
            <person name="Dvorak J."/>
        </authorList>
    </citation>
    <scope>NUCLEOTIDE SEQUENCE [LARGE SCALE GENOMIC DNA]</scope>
    <source>
        <strain evidence="1">cv. AL8/78</strain>
    </source>
</reference>
<protein>
    <submittedName>
        <fullName evidence="1">Uncharacterized protein</fullName>
    </submittedName>
</protein>
<reference evidence="2" key="2">
    <citation type="journal article" date="2017" name="Nat. Plants">
        <title>The Aegilops tauschii genome reveals multiple impacts of transposons.</title>
        <authorList>
            <person name="Zhao G."/>
            <person name="Zou C."/>
            <person name="Li K."/>
            <person name="Wang K."/>
            <person name="Li T."/>
            <person name="Gao L."/>
            <person name="Zhang X."/>
            <person name="Wang H."/>
            <person name="Yang Z."/>
            <person name="Liu X."/>
            <person name="Jiang W."/>
            <person name="Mao L."/>
            <person name="Kong X."/>
            <person name="Jiao Y."/>
            <person name="Jia J."/>
        </authorList>
    </citation>
    <scope>NUCLEOTIDE SEQUENCE [LARGE SCALE GENOMIC DNA]</scope>
    <source>
        <strain evidence="2">cv. AL8/78</strain>
    </source>
</reference>
<proteinExistence type="predicted"/>